<sequence length="114" mass="13044">MKARPIVPRERARADVEAALDHYLEEGGEAVALDFLEALERAFAHVARYPATGSPRFALELNLPGLRSWRLSPHPYLLFYVERTECIDVWRVLHVRRDIPERIQDEGSEALPAP</sequence>
<name>A0A5C8NS17_9BURK</name>
<accession>A0A5C8NS17</accession>
<keyword evidence="4" id="KW-1185">Reference proteome</keyword>
<organism evidence="3 4">
    <name type="scientific">Zeimonas arvi</name>
    <dbReference type="NCBI Taxonomy" id="2498847"/>
    <lineage>
        <taxon>Bacteria</taxon>
        <taxon>Pseudomonadati</taxon>
        <taxon>Pseudomonadota</taxon>
        <taxon>Betaproteobacteria</taxon>
        <taxon>Burkholderiales</taxon>
        <taxon>Burkholderiaceae</taxon>
        <taxon>Zeimonas</taxon>
    </lineage>
</organism>
<evidence type="ECO:0000256" key="1">
    <source>
        <dbReference type="ARBA" id="ARBA00006226"/>
    </source>
</evidence>
<dbReference type="Pfam" id="PF05016">
    <property type="entry name" value="ParE_toxin"/>
    <property type="match status" value="1"/>
</dbReference>
<keyword evidence="2" id="KW-1277">Toxin-antitoxin system</keyword>
<dbReference type="OrthoDB" id="276174at2"/>
<dbReference type="RefSeq" id="WP_147705180.1">
    <property type="nucleotide sequence ID" value="NZ_VDUY01000006.1"/>
</dbReference>
<comment type="caution">
    <text evidence="3">The sequence shown here is derived from an EMBL/GenBank/DDBJ whole genome shotgun (WGS) entry which is preliminary data.</text>
</comment>
<dbReference type="AlphaFoldDB" id="A0A5C8NS17"/>
<dbReference type="InterPro" id="IPR051803">
    <property type="entry name" value="TA_system_RelE-like_toxin"/>
</dbReference>
<evidence type="ECO:0000256" key="2">
    <source>
        <dbReference type="ARBA" id="ARBA00022649"/>
    </source>
</evidence>
<dbReference type="PANTHER" id="PTHR33755:SF8">
    <property type="entry name" value="TOXIN PARE2"/>
    <property type="match status" value="1"/>
</dbReference>
<dbReference type="Proteomes" id="UP000321548">
    <property type="component" value="Unassembled WGS sequence"/>
</dbReference>
<reference evidence="3 4" key="1">
    <citation type="submission" date="2019-06" db="EMBL/GenBank/DDBJ databases">
        <title>Quisquiliibacterium sp. nov., isolated from a maize field.</title>
        <authorList>
            <person name="Lin S.-Y."/>
            <person name="Tsai C.-F."/>
            <person name="Young C.-C."/>
        </authorList>
    </citation>
    <scope>NUCLEOTIDE SEQUENCE [LARGE SCALE GENOMIC DNA]</scope>
    <source>
        <strain evidence="3 4">CC-CFT501</strain>
    </source>
</reference>
<protein>
    <submittedName>
        <fullName evidence="3">Type II toxin-antitoxin system RelE/ParE family toxin</fullName>
    </submittedName>
</protein>
<proteinExistence type="inferred from homology"/>
<evidence type="ECO:0000313" key="3">
    <source>
        <dbReference type="EMBL" id="TXL64119.1"/>
    </source>
</evidence>
<dbReference type="EMBL" id="VDUY01000006">
    <property type="protein sequence ID" value="TXL64119.1"/>
    <property type="molecule type" value="Genomic_DNA"/>
</dbReference>
<dbReference type="InterPro" id="IPR007712">
    <property type="entry name" value="RelE/ParE_toxin"/>
</dbReference>
<gene>
    <name evidence="3" type="ORF">FHP08_14345</name>
</gene>
<comment type="similarity">
    <text evidence="1">Belongs to the RelE toxin family.</text>
</comment>
<dbReference type="PANTHER" id="PTHR33755">
    <property type="entry name" value="TOXIN PARE1-RELATED"/>
    <property type="match status" value="1"/>
</dbReference>
<evidence type="ECO:0000313" key="4">
    <source>
        <dbReference type="Proteomes" id="UP000321548"/>
    </source>
</evidence>
<dbReference type="Gene3D" id="3.30.2310.20">
    <property type="entry name" value="RelE-like"/>
    <property type="match status" value="1"/>
</dbReference>
<dbReference type="InterPro" id="IPR035093">
    <property type="entry name" value="RelE/ParE_toxin_dom_sf"/>
</dbReference>